<evidence type="ECO:0000313" key="2">
    <source>
        <dbReference type="Proteomes" id="UP001604277"/>
    </source>
</evidence>
<keyword evidence="2" id="KW-1185">Reference proteome</keyword>
<comment type="caution">
    <text evidence="1">The sequence shown here is derived from an EMBL/GenBank/DDBJ whole genome shotgun (WGS) entry which is preliminary data.</text>
</comment>
<name>A0ABD1UDN1_9LAMI</name>
<sequence length="140" mass="16008">MIQYCEKIKKRRTVRSTFTINSTIVEVLQGRIGGQQSLPIPKWSDCDCKTCTSWTSSCKETLYVKADGAKGKKKTHFNKYSTNALNMVLSSCACMVRSVRMELHEINVGFFLTFFQTDNAQEDVLFTVHSWIHIIICLLD</sequence>
<dbReference type="Proteomes" id="UP001604277">
    <property type="component" value="Unassembled WGS sequence"/>
</dbReference>
<protein>
    <submittedName>
        <fullName evidence="1">Lysophospholipase BODYGUARD 3</fullName>
    </submittedName>
</protein>
<gene>
    <name evidence="1" type="ORF">Fot_27061</name>
</gene>
<dbReference type="EMBL" id="JBFOLJ010000007">
    <property type="protein sequence ID" value="KAL2523138.1"/>
    <property type="molecule type" value="Genomic_DNA"/>
</dbReference>
<reference evidence="2" key="1">
    <citation type="submission" date="2024-07" db="EMBL/GenBank/DDBJ databases">
        <title>Two chromosome-level genome assemblies of Korean endemic species Abeliophyllum distichum and Forsythia ovata (Oleaceae).</title>
        <authorList>
            <person name="Jang H."/>
        </authorList>
    </citation>
    <scope>NUCLEOTIDE SEQUENCE [LARGE SCALE GENOMIC DNA]</scope>
</reference>
<dbReference type="AlphaFoldDB" id="A0ABD1UDN1"/>
<evidence type="ECO:0000313" key="1">
    <source>
        <dbReference type="EMBL" id="KAL2523138.1"/>
    </source>
</evidence>
<organism evidence="1 2">
    <name type="scientific">Forsythia ovata</name>
    <dbReference type="NCBI Taxonomy" id="205694"/>
    <lineage>
        <taxon>Eukaryota</taxon>
        <taxon>Viridiplantae</taxon>
        <taxon>Streptophyta</taxon>
        <taxon>Embryophyta</taxon>
        <taxon>Tracheophyta</taxon>
        <taxon>Spermatophyta</taxon>
        <taxon>Magnoliopsida</taxon>
        <taxon>eudicotyledons</taxon>
        <taxon>Gunneridae</taxon>
        <taxon>Pentapetalae</taxon>
        <taxon>asterids</taxon>
        <taxon>lamiids</taxon>
        <taxon>Lamiales</taxon>
        <taxon>Oleaceae</taxon>
        <taxon>Forsythieae</taxon>
        <taxon>Forsythia</taxon>
    </lineage>
</organism>
<accession>A0ABD1UDN1</accession>
<proteinExistence type="predicted"/>